<dbReference type="PANTHER" id="PTHR35440:SF1">
    <property type="entry name" value="TESTIS-EXPRESSED PROTEIN 36"/>
    <property type="match status" value="1"/>
</dbReference>
<evidence type="ECO:0000313" key="3">
    <source>
        <dbReference type="Proteomes" id="UP001066276"/>
    </source>
</evidence>
<protein>
    <recommendedName>
        <fullName evidence="1">Domain of unknown function with conserved HDNR motif domain-containing protein</fullName>
    </recommendedName>
</protein>
<sequence length="289" mass="32856">MPKGRCCNPSTQRDGIWFRHPDPDELETITMQTTVSMLKQAELLKAQDPEWKAPLKFLAKPQKNTKPEFPFSSHDNRHAMQTSVEYFDAGLGRKKVEKDKGQHVSQNFVLWSHGTPPKATSYLDGYTNYQTSYTSLQGALRARRFFRSKHRFRHNALERVGGSASASNVLSDAPFIRRASAPQRVSLFWGLPFLRQNSSSFRGPGLFFSVPDLAFPASYLRLVFPLGFLLDHASWAGLFSLLRLGSALTLASPPFSQIWKGNPLFQIFPPVKTWEPLLTRRCLRLFQPL</sequence>
<feature type="domain" description="Domain of unknown function with conserved HDNR motif" evidence="1">
    <location>
        <begin position="1"/>
        <end position="157"/>
    </location>
</feature>
<dbReference type="Proteomes" id="UP001066276">
    <property type="component" value="Chromosome 6"/>
</dbReference>
<dbReference type="Pfam" id="PF15115">
    <property type="entry name" value="HDNR"/>
    <property type="match status" value="1"/>
</dbReference>
<organism evidence="2 3">
    <name type="scientific">Pleurodeles waltl</name>
    <name type="common">Iberian ribbed newt</name>
    <dbReference type="NCBI Taxonomy" id="8319"/>
    <lineage>
        <taxon>Eukaryota</taxon>
        <taxon>Metazoa</taxon>
        <taxon>Chordata</taxon>
        <taxon>Craniata</taxon>
        <taxon>Vertebrata</taxon>
        <taxon>Euteleostomi</taxon>
        <taxon>Amphibia</taxon>
        <taxon>Batrachia</taxon>
        <taxon>Caudata</taxon>
        <taxon>Salamandroidea</taxon>
        <taxon>Salamandridae</taxon>
        <taxon>Pleurodelinae</taxon>
        <taxon>Pleurodeles</taxon>
    </lineage>
</organism>
<comment type="caution">
    <text evidence="2">The sequence shown here is derived from an EMBL/GenBank/DDBJ whole genome shotgun (WGS) entry which is preliminary data.</text>
</comment>
<dbReference type="InterPro" id="IPR029369">
    <property type="entry name" value="HDNR"/>
</dbReference>
<name>A0AAV7QM49_PLEWA</name>
<reference evidence="2" key="1">
    <citation type="journal article" date="2022" name="bioRxiv">
        <title>Sequencing and chromosome-scale assembly of the giantPleurodeles waltlgenome.</title>
        <authorList>
            <person name="Brown T."/>
            <person name="Elewa A."/>
            <person name="Iarovenko S."/>
            <person name="Subramanian E."/>
            <person name="Araus A.J."/>
            <person name="Petzold A."/>
            <person name="Susuki M."/>
            <person name="Suzuki K.-i.T."/>
            <person name="Hayashi T."/>
            <person name="Toyoda A."/>
            <person name="Oliveira C."/>
            <person name="Osipova E."/>
            <person name="Leigh N.D."/>
            <person name="Simon A."/>
            <person name="Yun M.H."/>
        </authorList>
    </citation>
    <scope>NUCLEOTIDE SEQUENCE</scope>
    <source>
        <strain evidence="2">20211129_DDA</strain>
        <tissue evidence="2">Liver</tissue>
    </source>
</reference>
<evidence type="ECO:0000313" key="2">
    <source>
        <dbReference type="EMBL" id="KAJ1141188.1"/>
    </source>
</evidence>
<accession>A0AAV7QM49</accession>
<evidence type="ECO:0000259" key="1">
    <source>
        <dbReference type="Pfam" id="PF15115"/>
    </source>
</evidence>
<gene>
    <name evidence="2" type="ORF">NDU88_007523</name>
</gene>
<dbReference type="EMBL" id="JANPWB010000010">
    <property type="protein sequence ID" value="KAJ1141188.1"/>
    <property type="molecule type" value="Genomic_DNA"/>
</dbReference>
<keyword evidence="3" id="KW-1185">Reference proteome</keyword>
<proteinExistence type="predicted"/>
<dbReference type="AlphaFoldDB" id="A0AAV7QM49"/>
<dbReference type="PANTHER" id="PTHR35440">
    <property type="entry name" value="TESTIS-EXPRESSED PROTEIN 36"/>
    <property type="match status" value="1"/>
</dbReference>